<proteinExistence type="predicted"/>
<accession>A0ABX2AP85</accession>
<dbReference type="InterPro" id="IPR013785">
    <property type="entry name" value="Aldolase_TIM"/>
</dbReference>
<keyword evidence="2" id="KW-0784">Thiamine biosynthesis</keyword>
<name>A0ABX2AP85_9BACT</name>
<organism evidence="4 5">
    <name type="scientific">Xylanibacter muris</name>
    <dbReference type="NCBI Taxonomy" id="2736290"/>
    <lineage>
        <taxon>Bacteria</taxon>
        <taxon>Pseudomonadati</taxon>
        <taxon>Bacteroidota</taxon>
        <taxon>Bacteroidia</taxon>
        <taxon>Bacteroidales</taxon>
        <taxon>Prevotellaceae</taxon>
        <taxon>Xylanibacter</taxon>
    </lineage>
</organism>
<evidence type="ECO:0000259" key="3">
    <source>
        <dbReference type="Pfam" id="PF02581"/>
    </source>
</evidence>
<evidence type="ECO:0000256" key="2">
    <source>
        <dbReference type="ARBA" id="ARBA00022977"/>
    </source>
</evidence>
<comment type="caution">
    <text evidence="4">The sequence shown here is derived from an EMBL/GenBank/DDBJ whole genome shotgun (WGS) entry which is preliminary data.</text>
</comment>
<dbReference type="PANTHER" id="PTHR20857:SF15">
    <property type="entry name" value="THIAMINE-PHOSPHATE SYNTHASE"/>
    <property type="match status" value="1"/>
</dbReference>
<dbReference type="PANTHER" id="PTHR20857">
    <property type="entry name" value="THIAMINE-PHOSPHATE PYROPHOSPHORYLASE"/>
    <property type="match status" value="1"/>
</dbReference>
<comment type="pathway">
    <text evidence="1">Cofactor biosynthesis; thiamine diphosphate biosynthesis.</text>
</comment>
<dbReference type="InterPro" id="IPR022998">
    <property type="entry name" value="ThiamineP_synth_TenI"/>
</dbReference>
<dbReference type="Gene3D" id="3.20.20.70">
    <property type="entry name" value="Aldolase class I"/>
    <property type="match status" value="1"/>
</dbReference>
<dbReference type="EMBL" id="JABKKF010000015">
    <property type="protein sequence ID" value="NPD93061.1"/>
    <property type="molecule type" value="Genomic_DNA"/>
</dbReference>
<dbReference type="Proteomes" id="UP000714420">
    <property type="component" value="Unassembled WGS sequence"/>
</dbReference>
<reference evidence="4 5" key="1">
    <citation type="submission" date="2020-05" db="EMBL/GenBank/DDBJ databases">
        <title>Distinct polysaccharide utilization as determinants for interspecies competition between intestinal Prevotella spp.</title>
        <authorList>
            <person name="Galvez E.J.C."/>
            <person name="Iljazovic A."/>
            <person name="Strowig T."/>
        </authorList>
    </citation>
    <scope>NUCLEOTIDE SEQUENCE [LARGE SCALE GENOMIC DNA]</scope>
    <source>
        <strain evidence="4 5">PMUR</strain>
    </source>
</reference>
<sequence length="200" mass="22529">MKFIVISPPGFIPGEAVLIKQLFDAGMDTLHLRKPEATIDDCARLLDEIPQELHRNIVIHDNFRLCDRYELQGVHLNSRNTIPPKFSGHRQHTVSASCHTLQEAAMRKDNLDYVFISPIFNSISKQGYSSAFSQKELDMAAEKGITDDKTIALGGISYGMIRQLRKWHFGGAAFLGDVWEKAGRDDFALYAERLSVELHG</sequence>
<dbReference type="SUPFAM" id="SSF51391">
    <property type="entry name" value="Thiamin phosphate synthase"/>
    <property type="match status" value="1"/>
</dbReference>
<evidence type="ECO:0000313" key="5">
    <source>
        <dbReference type="Proteomes" id="UP000714420"/>
    </source>
</evidence>
<evidence type="ECO:0000313" key="4">
    <source>
        <dbReference type="EMBL" id="NPD93061.1"/>
    </source>
</evidence>
<protein>
    <submittedName>
        <fullName evidence="4">Thiamine phosphate synthase</fullName>
    </submittedName>
</protein>
<keyword evidence="5" id="KW-1185">Reference proteome</keyword>
<dbReference type="Pfam" id="PF02581">
    <property type="entry name" value="TMP-TENI"/>
    <property type="match status" value="1"/>
</dbReference>
<evidence type="ECO:0000256" key="1">
    <source>
        <dbReference type="ARBA" id="ARBA00004948"/>
    </source>
</evidence>
<dbReference type="CDD" id="cd00564">
    <property type="entry name" value="TMP_TenI"/>
    <property type="match status" value="1"/>
</dbReference>
<dbReference type="InterPro" id="IPR036206">
    <property type="entry name" value="ThiamineP_synth_sf"/>
</dbReference>
<feature type="domain" description="Thiamine phosphate synthase/TenI" evidence="3">
    <location>
        <begin position="18"/>
        <end position="174"/>
    </location>
</feature>
<gene>
    <name evidence="4" type="ORF">HPS56_12075</name>
</gene>
<dbReference type="RefSeq" id="WP_172276995.1">
    <property type="nucleotide sequence ID" value="NZ_CASGMU010000025.1"/>
</dbReference>